<reference evidence="2 3" key="1">
    <citation type="submission" date="2019-01" db="EMBL/GenBank/DDBJ databases">
        <title>Intercellular communication is required for trap formation in the nematode-trapping fungus Duddingtonia flagrans.</title>
        <authorList>
            <person name="Youssar L."/>
            <person name="Wernet V."/>
            <person name="Hensel N."/>
            <person name="Hildebrandt H.-G."/>
            <person name="Fischer R."/>
        </authorList>
    </citation>
    <scope>NUCLEOTIDE SEQUENCE [LARGE SCALE GENOMIC DNA]</scope>
    <source>
        <strain evidence="2 3">CBS H-5679</strain>
    </source>
</reference>
<keyword evidence="1" id="KW-0732">Signal</keyword>
<keyword evidence="3" id="KW-1185">Reference proteome</keyword>
<protein>
    <submittedName>
        <fullName evidence="2">Uncharacterized protein</fullName>
    </submittedName>
</protein>
<dbReference type="EMBL" id="SAEB01000003">
    <property type="protein sequence ID" value="RVD88930.1"/>
    <property type="molecule type" value="Genomic_DNA"/>
</dbReference>
<dbReference type="AlphaFoldDB" id="A0A437ADQ5"/>
<name>A0A437ADQ5_ARTFL</name>
<dbReference type="Proteomes" id="UP000283090">
    <property type="component" value="Unassembled WGS sequence"/>
</dbReference>
<proteinExistence type="predicted"/>
<evidence type="ECO:0000313" key="2">
    <source>
        <dbReference type="EMBL" id="RVD88930.1"/>
    </source>
</evidence>
<gene>
    <name evidence="2" type="ORF">DFL_003094</name>
</gene>
<organism evidence="2 3">
    <name type="scientific">Arthrobotrys flagrans</name>
    <name type="common">Nematode-trapping fungus</name>
    <name type="synonym">Trichothecium flagrans</name>
    <dbReference type="NCBI Taxonomy" id="97331"/>
    <lineage>
        <taxon>Eukaryota</taxon>
        <taxon>Fungi</taxon>
        <taxon>Dikarya</taxon>
        <taxon>Ascomycota</taxon>
        <taxon>Pezizomycotina</taxon>
        <taxon>Orbiliomycetes</taxon>
        <taxon>Orbiliales</taxon>
        <taxon>Orbiliaceae</taxon>
        <taxon>Arthrobotrys</taxon>
    </lineage>
</organism>
<dbReference type="OrthoDB" id="5376030at2759"/>
<evidence type="ECO:0000313" key="3">
    <source>
        <dbReference type="Proteomes" id="UP000283090"/>
    </source>
</evidence>
<evidence type="ECO:0000256" key="1">
    <source>
        <dbReference type="SAM" id="SignalP"/>
    </source>
</evidence>
<feature type="signal peptide" evidence="1">
    <location>
        <begin position="1"/>
        <end position="17"/>
    </location>
</feature>
<feature type="chain" id="PRO_5019366353" evidence="1">
    <location>
        <begin position="18"/>
        <end position="66"/>
    </location>
</feature>
<sequence length="66" mass="6859">MKAFSIIAMTLVGAALAAPAPAPVAVAEPTTTSKGYLYCYQCKGEPKICLPYIPLIDPCTVKGKTA</sequence>
<accession>A0A437ADQ5</accession>
<comment type="caution">
    <text evidence="2">The sequence shown here is derived from an EMBL/GenBank/DDBJ whole genome shotgun (WGS) entry which is preliminary data.</text>
</comment>
<dbReference type="VEuPathDB" id="FungiDB:DFL_003094"/>
<dbReference type="RefSeq" id="XP_067494474.1">
    <property type="nucleotide sequence ID" value="XM_067631982.1"/>
</dbReference>
<dbReference type="GeneID" id="93585405"/>